<evidence type="ECO:0000313" key="1">
    <source>
        <dbReference type="EMBL" id="KAJ9596430.1"/>
    </source>
</evidence>
<proteinExistence type="predicted"/>
<feature type="non-terminal residue" evidence="1">
    <location>
        <position position="96"/>
    </location>
</feature>
<sequence length="96" mass="11458">LTQSLCTIAYEDWTLLTGNLIQRDSRSLSLAFYIRTYDQLVDNMFKRQILGQVMKLLRLFLSIHLLDSENYRYKFDCAHGGWFKNLITLHIFFIFT</sequence>
<dbReference type="AlphaFoldDB" id="A0AAD8ACY4"/>
<dbReference type="EMBL" id="JASPKZ010001989">
    <property type="protein sequence ID" value="KAJ9596430.1"/>
    <property type="molecule type" value="Genomic_DNA"/>
</dbReference>
<organism evidence="1 2">
    <name type="scientific">Diploptera punctata</name>
    <name type="common">Pacific beetle cockroach</name>
    <dbReference type="NCBI Taxonomy" id="6984"/>
    <lineage>
        <taxon>Eukaryota</taxon>
        <taxon>Metazoa</taxon>
        <taxon>Ecdysozoa</taxon>
        <taxon>Arthropoda</taxon>
        <taxon>Hexapoda</taxon>
        <taxon>Insecta</taxon>
        <taxon>Pterygota</taxon>
        <taxon>Neoptera</taxon>
        <taxon>Polyneoptera</taxon>
        <taxon>Dictyoptera</taxon>
        <taxon>Blattodea</taxon>
        <taxon>Blaberoidea</taxon>
        <taxon>Blaberidae</taxon>
        <taxon>Diplopterinae</taxon>
        <taxon>Diploptera</taxon>
    </lineage>
</organism>
<reference evidence="1" key="2">
    <citation type="submission" date="2023-05" db="EMBL/GenBank/DDBJ databases">
        <authorList>
            <person name="Fouks B."/>
        </authorList>
    </citation>
    <scope>NUCLEOTIDE SEQUENCE</scope>
    <source>
        <strain evidence="1">Stay&amp;Tobe</strain>
        <tissue evidence="1">Testes</tissue>
    </source>
</reference>
<reference evidence="1" key="1">
    <citation type="journal article" date="2023" name="IScience">
        <title>Live-bearing cockroach genome reveals convergent evolutionary mechanisms linked to viviparity in insects and beyond.</title>
        <authorList>
            <person name="Fouks B."/>
            <person name="Harrison M.C."/>
            <person name="Mikhailova A.A."/>
            <person name="Marchal E."/>
            <person name="English S."/>
            <person name="Carruthers M."/>
            <person name="Jennings E.C."/>
            <person name="Chiamaka E.L."/>
            <person name="Frigard R.A."/>
            <person name="Pippel M."/>
            <person name="Attardo G.M."/>
            <person name="Benoit J.B."/>
            <person name="Bornberg-Bauer E."/>
            <person name="Tobe S.S."/>
        </authorList>
    </citation>
    <scope>NUCLEOTIDE SEQUENCE</scope>
    <source>
        <strain evidence="1">Stay&amp;Tobe</strain>
    </source>
</reference>
<protein>
    <submittedName>
        <fullName evidence="1">Uncharacterized protein</fullName>
    </submittedName>
</protein>
<gene>
    <name evidence="1" type="ORF">L9F63_012548</name>
</gene>
<keyword evidence="2" id="KW-1185">Reference proteome</keyword>
<name>A0AAD8ACY4_DIPPU</name>
<dbReference type="Proteomes" id="UP001233999">
    <property type="component" value="Unassembled WGS sequence"/>
</dbReference>
<accession>A0AAD8ACY4</accession>
<comment type="caution">
    <text evidence="1">The sequence shown here is derived from an EMBL/GenBank/DDBJ whole genome shotgun (WGS) entry which is preliminary data.</text>
</comment>
<feature type="non-terminal residue" evidence="1">
    <location>
        <position position="1"/>
    </location>
</feature>
<evidence type="ECO:0000313" key="2">
    <source>
        <dbReference type="Proteomes" id="UP001233999"/>
    </source>
</evidence>